<dbReference type="RefSeq" id="WP_072602810.1">
    <property type="nucleotide sequence ID" value="NZ_CABMOC010000001.1"/>
</dbReference>
<evidence type="ECO:0000313" key="2">
    <source>
        <dbReference type="EMBL" id="POB48444.1"/>
    </source>
</evidence>
<evidence type="ECO:0000313" key="3">
    <source>
        <dbReference type="Proteomes" id="UP000237466"/>
    </source>
</evidence>
<dbReference type="Proteomes" id="UP000237466">
    <property type="component" value="Unassembled WGS sequence"/>
</dbReference>
<accession>A0A2S3R437</accession>
<dbReference type="AlphaFoldDB" id="A0A2S3R437"/>
<evidence type="ECO:0000256" key="1">
    <source>
        <dbReference type="SAM" id="Phobius"/>
    </source>
</evidence>
<keyword evidence="1" id="KW-1133">Transmembrane helix</keyword>
<proteinExistence type="predicted"/>
<sequence>MQQKNWLAGTLVILIIGSVSIATALAYVGNGLEKGITFFAQILTFLVVIGLYGVWQGISIFNSSMLRMIALTYPLLVALSSLYPVIEYSEQTVPSSYIYIQGLEFILALFVSSILLKESIR</sequence>
<gene>
    <name evidence="2" type="ORF">CRN52_09755</name>
</gene>
<protein>
    <submittedName>
        <fullName evidence="2">Uncharacterized protein</fullName>
    </submittedName>
</protein>
<name>A0A2S3R437_VIBVL</name>
<comment type="caution">
    <text evidence="2">The sequence shown here is derived from an EMBL/GenBank/DDBJ whole genome shotgun (WGS) entry which is preliminary data.</text>
</comment>
<feature type="transmembrane region" description="Helical" evidence="1">
    <location>
        <begin position="98"/>
        <end position="116"/>
    </location>
</feature>
<feature type="transmembrane region" description="Helical" evidence="1">
    <location>
        <begin position="66"/>
        <end position="86"/>
    </location>
</feature>
<dbReference type="EMBL" id="PDGH01000077">
    <property type="protein sequence ID" value="POB48444.1"/>
    <property type="molecule type" value="Genomic_DNA"/>
</dbReference>
<feature type="transmembrane region" description="Helical" evidence="1">
    <location>
        <begin position="35"/>
        <end position="54"/>
    </location>
</feature>
<keyword evidence="1" id="KW-0812">Transmembrane</keyword>
<keyword evidence="1" id="KW-0472">Membrane</keyword>
<organism evidence="2 3">
    <name type="scientific">Vibrio vulnificus</name>
    <dbReference type="NCBI Taxonomy" id="672"/>
    <lineage>
        <taxon>Bacteria</taxon>
        <taxon>Pseudomonadati</taxon>
        <taxon>Pseudomonadota</taxon>
        <taxon>Gammaproteobacteria</taxon>
        <taxon>Vibrionales</taxon>
        <taxon>Vibrionaceae</taxon>
        <taxon>Vibrio</taxon>
    </lineage>
</organism>
<feature type="transmembrane region" description="Helical" evidence="1">
    <location>
        <begin position="7"/>
        <end position="29"/>
    </location>
</feature>
<reference evidence="2 3" key="1">
    <citation type="journal article" date="2018" name="Front. Microbiol.">
        <title>Phylogeny of Vibrio vulnificus from the Analysis of the Core-Genome: Implications for Intra-Species Taxonomy.</title>
        <authorList>
            <person name="Roig F.J."/>
            <person name="Gonzalez-Candelas F."/>
            <person name="Sanjuan E."/>
            <person name="Fouz B."/>
            <person name="Feil E.J."/>
            <person name="Llorens C."/>
            <person name="Baker-Austin C."/>
            <person name="Oliver J.D."/>
            <person name="Danin-Poleg Y."/>
            <person name="Gibas C.J."/>
            <person name="Kashi Y."/>
            <person name="Gulig P.A."/>
            <person name="Morrison S.S."/>
            <person name="Amaro C."/>
        </authorList>
    </citation>
    <scope>NUCLEOTIDE SEQUENCE [LARGE SCALE GENOMIC DNA]</scope>
    <source>
        <strain evidence="2 3">CECT4608</strain>
    </source>
</reference>